<feature type="compositionally biased region" description="Basic and acidic residues" evidence="1">
    <location>
        <begin position="294"/>
        <end position="307"/>
    </location>
</feature>
<evidence type="ECO:0000313" key="2">
    <source>
        <dbReference type="Ensembl" id="ENSCINP00000021211.3"/>
    </source>
</evidence>
<sequence>MSEIFELNLLLNPECSNSSDNSWEFSQSGGEGSLTDIISTLQTSTTPDYTDLEDFLDIGDPSDVVTSNSSFGSNVEVLDLYSEANEISQLQFENQIQFEKEKLAKENEEGLLEALQRSMDMECNSVSEFVSLTSTLDQPPSLTTTSGFPTSITPHCVSMSTFENQNLEFSVENAEDESMLKRLLLSPTYDNYPKEIDANNNTMQLDSMAVEVPTSEREEKSNRQNKQYESGRIKKQKPIAKKPFTELLKHLESSSTDKNKDLNKNKTRVLNMTRYLRQYGSAPPSRVASPFDGATEKQTKTGRGETKKRTKGKSNQSKTAGKINRALENGKPECSNKVVTAADMESLLEMIKKKPITSTTEQPQCSDMDLKTARSNDRRRGAVLIDPLPKKRQKVAADAKKENIMESTTECTEKPSADHDYCQKNEDSQSSDSDILSAALKASGLPKKKKKREISDEEKNKEAKAANKVLKWEEYLQRVRLGIRSAPNSPTCSPKIKRGSARPINNFMVALATKNSSINLAASNSQPTVTKLTPPIV</sequence>
<feature type="region of interest" description="Disordered" evidence="1">
    <location>
        <begin position="355"/>
        <end position="381"/>
    </location>
</feature>
<feature type="compositionally biased region" description="Basic and acidic residues" evidence="1">
    <location>
        <begin position="453"/>
        <end position="463"/>
    </location>
</feature>
<keyword evidence="3" id="KW-1185">Reference proteome</keyword>
<name>F6ZE29_CIOIN</name>
<reference evidence="2" key="2">
    <citation type="journal article" date="2008" name="Genome Biol.">
        <title>Improved genome assembly and evidence-based global gene model set for the chordate Ciona intestinalis: new insight into intron and operon populations.</title>
        <authorList>
            <person name="Satou Y."/>
            <person name="Mineta K."/>
            <person name="Ogasawara M."/>
            <person name="Sasakura Y."/>
            <person name="Shoguchi E."/>
            <person name="Ueno K."/>
            <person name="Yamada L."/>
            <person name="Matsumoto J."/>
            <person name="Wasserscheid J."/>
            <person name="Dewar K."/>
            <person name="Wiley G.B."/>
            <person name="Macmil S.L."/>
            <person name="Roe B.A."/>
            <person name="Zeller R.W."/>
            <person name="Hastings K.E."/>
            <person name="Lemaire P."/>
            <person name="Lindquist E."/>
            <person name="Endo T."/>
            <person name="Hotta K."/>
            <person name="Inaba K."/>
        </authorList>
    </citation>
    <scope>NUCLEOTIDE SEQUENCE [LARGE SCALE GENOMIC DNA]</scope>
    <source>
        <strain evidence="2">wild type</strain>
    </source>
</reference>
<organism evidence="2 3">
    <name type="scientific">Ciona intestinalis</name>
    <name type="common">Transparent sea squirt</name>
    <name type="synonym">Ascidia intestinalis</name>
    <dbReference type="NCBI Taxonomy" id="7719"/>
    <lineage>
        <taxon>Eukaryota</taxon>
        <taxon>Metazoa</taxon>
        <taxon>Chordata</taxon>
        <taxon>Tunicata</taxon>
        <taxon>Ascidiacea</taxon>
        <taxon>Phlebobranchia</taxon>
        <taxon>Cionidae</taxon>
        <taxon>Ciona</taxon>
    </lineage>
</organism>
<evidence type="ECO:0000256" key="1">
    <source>
        <dbReference type="SAM" id="MobiDB-lite"/>
    </source>
</evidence>
<feature type="compositionally biased region" description="Low complexity" evidence="1">
    <location>
        <begin position="436"/>
        <end position="445"/>
    </location>
</feature>
<dbReference type="HOGENOM" id="CLU_507689_0_0_1"/>
<dbReference type="InParanoid" id="F6ZE29"/>
<feature type="region of interest" description="Disordered" evidence="1">
    <location>
        <begin position="406"/>
        <end position="463"/>
    </location>
</feature>
<proteinExistence type="predicted"/>
<reference evidence="3" key="1">
    <citation type="journal article" date="2002" name="Science">
        <title>The draft genome of Ciona intestinalis: insights into chordate and vertebrate origins.</title>
        <authorList>
            <person name="Dehal P."/>
            <person name="Satou Y."/>
            <person name="Campbell R.K."/>
            <person name="Chapman J."/>
            <person name="Degnan B."/>
            <person name="De Tomaso A."/>
            <person name="Davidson B."/>
            <person name="Di Gregorio A."/>
            <person name="Gelpke M."/>
            <person name="Goodstein D.M."/>
            <person name="Harafuji N."/>
            <person name="Hastings K.E."/>
            <person name="Ho I."/>
            <person name="Hotta K."/>
            <person name="Huang W."/>
            <person name="Kawashima T."/>
            <person name="Lemaire P."/>
            <person name="Martinez D."/>
            <person name="Meinertzhagen I.A."/>
            <person name="Necula S."/>
            <person name="Nonaka M."/>
            <person name="Putnam N."/>
            <person name="Rash S."/>
            <person name="Saiga H."/>
            <person name="Satake M."/>
            <person name="Terry A."/>
            <person name="Yamada L."/>
            <person name="Wang H.G."/>
            <person name="Awazu S."/>
            <person name="Azumi K."/>
            <person name="Boore J."/>
            <person name="Branno M."/>
            <person name="Chin-Bow S."/>
            <person name="DeSantis R."/>
            <person name="Doyle S."/>
            <person name="Francino P."/>
            <person name="Keys D.N."/>
            <person name="Haga S."/>
            <person name="Hayashi H."/>
            <person name="Hino K."/>
            <person name="Imai K.S."/>
            <person name="Inaba K."/>
            <person name="Kano S."/>
            <person name="Kobayashi K."/>
            <person name="Kobayashi M."/>
            <person name="Lee B.I."/>
            <person name="Makabe K.W."/>
            <person name="Manohar C."/>
            <person name="Matassi G."/>
            <person name="Medina M."/>
            <person name="Mochizuki Y."/>
            <person name="Mount S."/>
            <person name="Morishita T."/>
            <person name="Miura S."/>
            <person name="Nakayama A."/>
            <person name="Nishizaka S."/>
            <person name="Nomoto H."/>
            <person name="Ohta F."/>
            <person name="Oishi K."/>
            <person name="Rigoutsos I."/>
            <person name="Sano M."/>
            <person name="Sasaki A."/>
            <person name="Sasakura Y."/>
            <person name="Shoguchi E."/>
            <person name="Shin-i T."/>
            <person name="Spagnuolo A."/>
            <person name="Stainier D."/>
            <person name="Suzuki M.M."/>
            <person name="Tassy O."/>
            <person name="Takatori N."/>
            <person name="Tokuoka M."/>
            <person name="Yagi K."/>
            <person name="Yoshizaki F."/>
            <person name="Wada S."/>
            <person name="Zhang C."/>
            <person name="Hyatt P.D."/>
            <person name="Larimer F."/>
            <person name="Detter C."/>
            <person name="Doggett N."/>
            <person name="Glavina T."/>
            <person name="Hawkins T."/>
            <person name="Richardson P."/>
            <person name="Lucas S."/>
            <person name="Kohara Y."/>
            <person name="Levine M."/>
            <person name="Satoh N."/>
            <person name="Rokhsar D.S."/>
        </authorList>
    </citation>
    <scope>NUCLEOTIDE SEQUENCE [LARGE SCALE GENOMIC DNA]</scope>
</reference>
<feature type="compositionally biased region" description="Basic and acidic residues" evidence="1">
    <location>
        <begin position="368"/>
        <end position="380"/>
    </location>
</feature>
<evidence type="ECO:0000313" key="3">
    <source>
        <dbReference type="Proteomes" id="UP000008144"/>
    </source>
</evidence>
<reference evidence="2" key="4">
    <citation type="submission" date="2025-09" db="UniProtKB">
        <authorList>
            <consortium name="Ensembl"/>
        </authorList>
    </citation>
    <scope>IDENTIFICATION</scope>
</reference>
<feature type="compositionally biased region" description="Polar residues" evidence="1">
    <location>
        <begin position="356"/>
        <end position="365"/>
    </location>
</feature>
<dbReference type="AlphaFoldDB" id="F6ZE29"/>
<dbReference type="GeneTree" id="ENSGT00530000066728"/>
<accession>F6ZE29</accession>
<protein>
    <submittedName>
        <fullName evidence="2">Uncharacterized protein</fullName>
    </submittedName>
</protein>
<dbReference type="Proteomes" id="UP000008144">
    <property type="component" value="Chromosome 5"/>
</dbReference>
<reference evidence="2" key="3">
    <citation type="submission" date="2025-08" db="UniProtKB">
        <authorList>
            <consortium name="Ensembl"/>
        </authorList>
    </citation>
    <scope>IDENTIFICATION</scope>
</reference>
<dbReference type="EMBL" id="EAAA01002185">
    <property type="status" value="NOT_ANNOTATED_CDS"/>
    <property type="molecule type" value="Genomic_DNA"/>
</dbReference>
<feature type="compositionally biased region" description="Basic and acidic residues" evidence="1">
    <location>
        <begin position="411"/>
        <end position="427"/>
    </location>
</feature>
<feature type="region of interest" description="Disordered" evidence="1">
    <location>
        <begin position="277"/>
        <end position="329"/>
    </location>
</feature>
<dbReference type="Ensembl" id="ENSCINT00000021211.3">
    <property type="protein sequence ID" value="ENSCINP00000021211.3"/>
    <property type="gene ID" value="ENSCING00000008078.3"/>
</dbReference>
<feature type="region of interest" description="Disordered" evidence="1">
    <location>
        <begin position="210"/>
        <end position="241"/>
    </location>
</feature>
<dbReference type="OMA" id="MDMECNS"/>